<evidence type="ECO:0000256" key="1">
    <source>
        <dbReference type="SAM" id="MobiDB-lite"/>
    </source>
</evidence>
<sequence>MNADHFADSLTVLRKLAQGIDPRHDAPLAVDDPCQTPEVIRALFHAIRALETPAPKPRTPPQQAGKPWQPEEEQALLQRFVAGESITAIAREHGRSTGGIRSRLKYLGKL</sequence>
<proteinExistence type="predicted"/>
<evidence type="ECO:0000313" key="3">
    <source>
        <dbReference type="Proteomes" id="UP000306635"/>
    </source>
</evidence>
<dbReference type="Proteomes" id="UP000306635">
    <property type="component" value="Unassembled WGS sequence"/>
</dbReference>
<dbReference type="AlphaFoldDB" id="A0A5R9QXS8"/>
<dbReference type="RefSeq" id="WP_138525065.1">
    <property type="nucleotide sequence ID" value="NZ_JAOCBK010000011.1"/>
</dbReference>
<feature type="region of interest" description="Disordered" evidence="1">
    <location>
        <begin position="51"/>
        <end position="70"/>
    </location>
</feature>
<gene>
    <name evidence="2" type="ORF">FAS41_19315</name>
</gene>
<name>A0A5R9QXS8_9PSED</name>
<accession>A0A5R9QXS8</accession>
<evidence type="ECO:0000313" key="2">
    <source>
        <dbReference type="EMBL" id="TLX74239.1"/>
    </source>
</evidence>
<dbReference type="OrthoDB" id="6637817at2"/>
<dbReference type="EMBL" id="SWDV01000025">
    <property type="protein sequence ID" value="TLX74239.1"/>
    <property type="molecule type" value="Genomic_DNA"/>
</dbReference>
<reference evidence="2 3" key="1">
    <citation type="submission" date="2019-04" db="EMBL/GenBank/DDBJ databases">
        <authorList>
            <person name="Li M."/>
        </authorList>
    </citation>
    <scope>NUCLEOTIDE SEQUENCE [LARGE SCALE GENOMIC DNA]</scope>
    <source>
        <strain evidence="2 3">LAM1902</strain>
    </source>
</reference>
<organism evidence="2 3">
    <name type="scientific">Pseudomonas nicosulfuronedens</name>
    <dbReference type="NCBI Taxonomy" id="2571105"/>
    <lineage>
        <taxon>Bacteria</taxon>
        <taxon>Pseudomonadati</taxon>
        <taxon>Pseudomonadota</taxon>
        <taxon>Gammaproteobacteria</taxon>
        <taxon>Pseudomonadales</taxon>
        <taxon>Pseudomonadaceae</taxon>
        <taxon>Pseudomonas</taxon>
    </lineage>
</organism>
<comment type="caution">
    <text evidence="2">The sequence shown here is derived from an EMBL/GenBank/DDBJ whole genome shotgun (WGS) entry which is preliminary data.</text>
</comment>
<keyword evidence="3" id="KW-1185">Reference proteome</keyword>
<protein>
    <submittedName>
        <fullName evidence="2">Sigma-70 family RNA polymerase sigma factor</fullName>
    </submittedName>
</protein>